<dbReference type="GO" id="GO:0042809">
    <property type="term" value="F:nuclear vitamin D receptor binding"/>
    <property type="evidence" value="ECO:0007669"/>
    <property type="project" value="TreeGrafter"/>
</dbReference>
<keyword evidence="6 9" id="KW-0804">Transcription</keyword>
<gene>
    <name evidence="12" type="primary">med1l</name>
    <name evidence="14" type="synonym">zgc:111976</name>
</gene>
<comment type="subcellular location">
    <subcellularLocation>
        <location evidence="1 9">Nucleus</location>
    </subcellularLocation>
</comment>
<evidence type="ECO:0000313" key="13">
    <source>
        <dbReference type="Proteomes" id="UP000314980"/>
    </source>
</evidence>
<dbReference type="RefSeq" id="XP_018556288.1">
    <property type="nucleotide sequence ID" value="XM_018700772.2"/>
</dbReference>
<evidence type="ECO:0000256" key="7">
    <source>
        <dbReference type="ARBA" id="ARBA00023242"/>
    </source>
</evidence>
<comment type="similarity">
    <text evidence="2 9">Belongs to the Mediator complex subunit 1 family.</text>
</comment>
<dbReference type="PANTHER" id="PTHR12881">
    <property type="entry name" value="MEDIATOR OF RNA POLYMERASE II TRANSCRIPTION SUBUNIT 1"/>
    <property type="match status" value="1"/>
</dbReference>
<keyword evidence="5 9" id="KW-0010">Activator</keyword>
<dbReference type="Proteomes" id="UP000694890">
    <property type="component" value="Linkage group LG24"/>
</dbReference>
<evidence type="ECO:0000256" key="8">
    <source>
        <dbReference type="ARBA" id="ARBA00031254"/>
    </source>
</evidence>
<evidence type="ECO:0000256" key="6">
    <source>
        <dbReference type="ARBA" id="ARBA00023163"/>
    </source>
</evidence>
<keyword evidence="7 9" id="KW-0539">Nucleus</keyword>
<dbReference type="OrthoDB" id="2281547at2759"/>
<evidence type="ECO:0000256" key="4">
    <source>
        <dbReference type="ARBA" id="ARBA00023015"/>
    </source>
</evidence>
<dbReference type="InterPro" id="IPR019680">
    <property type="entry name" value="Mediator_Med1"/>
</dbReference>
<keyword evidence="13" id="KW-1185">Reference proteome</keyword>
<dbReference type="AlphaFoldDB" id="A0A4W6DY66"/>
<evidence type="ECO:0000256" key="10">
    <source>
        <dbReference type="SAM" id="MobiDB-lite"/>
    </source>
</evidence>
<dbReference type="GO" id="GO:0003712">
    <property type="term" value="F:transcription coregulator activity"/>
    <property type="evidence" value="ECO:0007669"/>
    <property type="project" value="InterPro"/>
</dbReference>
<evidence type="ECO:0000256" key="3">
    <source>
        <dbReference type="ARBA" id="ARBA00020612"/>
    </source>
</evidence>
<feature type="domain" description="Mediator complex subunit Med1" evidence="11">
    <location>
        <begin position="92"/>
        <end position="445"/>
    </location>
</feature>
<reference evidence="13" key="1">
    <citation type="submission" date="2015-09" db="EMBL/GenBank/DDBJ databases">
        <authorList>
            <person name="Sai Rama Sridatta P."/>
        </authorList>
    </citation>
    <scope>NUCLEOTIDE SEQUENCE [LARGE SCALE GENOMIC DNA]</scope>
</reference>
<reference evidence="14" key="2">
    <citation type="submission" date="2025-04" db="UniProtKB">
        <authorList>
            <consortium name="RefSeq"/>
        </authorList>
    </citation>
    <scope>IDENTIFICATION</scope>
    <source>
        <tissue evidence="14">Brain</tissue>
    </source>
</reference>
<proteinExistence type="inferred from homology"/>
<reference evidence="12" key="3">
    <citation type="submission" date="2025-05" db="UniProtKB">
        <authorList>
            <consortium name="Ensembl"/>
        </authorList>
    </citation>
    <scope>IDENTIFICATION</scope>
</reference>
<dbReference type="KEGG" id="lcf:108900001"/>
<protein>
    <recommendedName>
        <fullName evidence="3 9">Mediator of RNA polymerase II transcription subunit 1</fullName>
    </recommendedName>
    <alternativeName>
        <fullName evidence="8 9">Mediator complex subunit 1</fullName>
    </alternativeName>
</protein>
<organism evidence="12 13">
    <name type="scientific">Lates calcarifer</name>
    <name type="common">Barramundi</name>
    <name type="synonym">Holocentrus calcarifer</name>
    <dbReference type="NCBI Taxonomy" id="8187"/>
    <lineage>
        <taxon>Eukaryota</taxon>
        <taxon>Metazoa</taxon>
        <taxon>Chordata</taxon>
        <taxon>Craniata</taxon>
        <taxon>Vertebrata</taxon>
        <taxon>Euteleostomi</taxon>
        <taxon>Actinopterygii</taxon>
        <taxon>Neopterygii</taxon>
        <taxon>Teleostei</taxon>
        <taxon>Neoteleostei</taxon>
        <taxon>Acanthomorphata</taxon>
        <taxon>Carangaria</taxon>
        <taxon>Carangaria incertae sedis</taxon>
        <taxon>Centropomidae</taxon>
        <taxon>Lates</taxon>
    </lineage>
</organism>
<dbReference type="GO" id="GO:0046966">
    <property type="term" value="F:nuclear thyroid hormone receptor binding"/>
    <property type="evidence" value="ECO:0007669"/>
    <property type="project" value="TreeGrafter"/>
</dbReference>
<accession>A0A4W6DY66</accession>
<evidence type="ECO:0000313" key="12">
    <source>
        <dbReference type="Ensembl" id="ENSLCAP00010030591.1"/>
    </source>
</evidence>
<dbReference type="GeneTree" id="ENSGT00660000095569"/>
<evidence type="ECO:0000256" key="2">
    <source>
        <dbReference type="ARBA" id="ARBA00006210"/>
    </source>
</evidence>
<dbReference type="Ensembl" id="ENSLCAT00010031281.1">
    <property type="protein sequence ID" value="ENSLCAP00010030591.1"/>
    <property type="gene ID" value="ENSLCAG00010014387.1"/>
</dbReference>
<dbReference type="GO" id="GO:0097067">
    <property type="term" value="P:cellular response to thyroid hormone stimulus"/>
    <property type="evidence" value="ECO:0007669"/>
    <property type="project" value="TreeGrafter"/>
</dbReference>
<dbReference type="GO" id="GO:0016592">
    <property type="term" value="C:mediator complex"/>
    <property type="evidence" value="ECO:0007669"/>
    <property type="project" value="InterPro"/>
</dbReference>
<dbReference type="Proteomes" id="UP000314980">
    <property type="component" value="Unassembled WGS sequence"/>
</dbReference>
<keyword evidence="4 9" id="KW-0805">Transcription regulation</keyword>
<comment type="function">
    <text evidence="9">Component of the Mediator complex, a coactivator involved in the regulated transcription of nearly all RNA polymerase II-dependent genes. Mediator functions as a bridge to convey information from gene-specific regulatory proteins to the basal RNA polymerase II transcription machinery. Mediator is recruited to promoters by direct interactions with regulatory proteins and serves as a scaffold for the assembly of a functional preinitiation complex with RNA polymerase II and the general transcription factors.</text>
</comment>
<evidence type="ECO:0000259" key="11">
    <source>
        <dbReference type="Pfam" id="PF10744"/>
    </source>
</evidence>
<evidence type="ECO:0000256" key="9">
    <source>
        <dbReference type="RuleBase" id="RU364059"/>
    </source>
</evidence>
<dbReference type="Pfam" id="PF10744">
    <property type="entry name" value="Med1"/>
    <property type="match status" value="1"/>
</dbReference>
<evidence type="ECO:0000256" key="1">
    <source>
        <dbReference type="ARBA" id="ARBA00004123"/>
    </source>
</evidence>
<dbReference type="InterPro" id="IPR051999">
    <property type="entry name" value="Mediator_complex_subunit_1"/>
</dbReference>
<dbReference type="PANTHER" id="PTHR12881:SF4">
    <property type="entry name" value="MEDIATOR OF RNA POLYMERASE II TRANSCRIPTION SUBUNIT 1"/>
    <property type="match status" value="1"/>
</dbReference>
<evidence type="ECO:0000313" key="14">
    <source>
        <dbReference type="RefSeq" id="XP_018556288.1"/>
    </source>
</evidence>
<name>A0A4W6DY66_LATCA</name>
<sequence>MMQREKRANMTGSDRYNNSIYGAQHHLPEGILCQVSKSEIDFHKPEMKEKSIISDLHLKFAERTWNDTFQLVRRCMEKSRDESKPCELLVRSLERLQQEVNVSSMNTMRSRLEMIATQQGMGFHVTEATCYLTADLFYLEVVLAPCGGVEEVKVAPHGAPPVSSDSLLQLLRLKNFADFSVKLAGLFTQYNIPGDNEIKLKLLMSLQHLGRDLEQISHLPRAPKDCDPEMDMINNGSVGCLTIGKEDCPLTIQFYITPTDVKKTDSHTKAVAQAAQVTVCASNVTHKLQMASVIPQPAQLDPQGYPVFLPLNEVANETLPACFLLKLQPAVPMMMSFVNKLSIITDVTIPDVDLQWAPLPKLLMRGSLSLNNHGERLDEQDTIFTVPVPGDVMHSYILPGAAWEAPAQRGTVMDSIPFTHPAHVPAVLELLRHQCVINLLLRSCISSQWASPGSVCDLHFEVLPESDTSFSVTFNPPSTNSLAVLLVNISDSHQITCSLFAAGTCDPSLDEYITTVMKRCMSVPETLTTLYSKLEEITSALLSPGRRATTEAENDESAPKSATVTDTNSALTEISQRAAVPEDSFSISGSAHYAMSVANSELPPEINTSPVVNPYPFTPAGVFPHWIGNNGQLSELT</sequence>
<dbReference type="GeneID" id="108900001"/>
<dbReference type="GO" id="GO:0045944">
    <property type="term" value="P:positive regulation of transcription by RNA polymerase II"/>
    <property type="evidence" value="ECO:0007669"/>
    <property type="project" value="UniProtKB-ARBA"/>
</dbReference>
<dbReference type="GO" id="GO:0042974">
    <property type="term" value="F:nuclear retinoic acid receptor binding"/>
    <property type="evidence" value="ECO:0007669"/>
    <property type="project" value="TreeGrafter"/>
</dbReference>
<dbReference type="InParanoid" id="A0A4W6DY66"/>
<feature type="region of interest" description="Disordered" evidence="10">
    <location>
        <begin position="544"/>
        <end position="567"/>
    </location>
</feature>
<dbReference type="CTD" id="553663"/>
<evidence type="ECO:0000256" key="5">
    <source>
        <dbReference type="ARBA" id="ARBA00023159"/>
    </source>
</evidence>